<dbReference type="PANTHER" id="PTHR42881:SF13">
    <property type="entry name" value="PROLYL ENDOPEPTIDASE"/>
    <property type="match status" value="1"/>
</dbReference>
<evidence type="ECO:0000259" key="5">
    <source>
        <dbReference type="Pfam" id="PF00326"/>
    </source>
</evidence>
<dbReference type="InterPro" id="IPR001375">
    <property type="entry name" value="Peptidase_S9_cat"/>
</dbReference>
<dbReference type="GO" id="GO:0004252">
    <property type="term" value="F:serine-type endopeptidase activity"/>
    <property type="evidence" value="ECO:0007669"/>
    <property type="project" value="InterPro"/>
</dbReference>
<dbReference type="GO" id="GO:0006508">
    <property type="term" value="P:proteolysis"/>
    <property type="evidence" value="ECO:0007669"/>
    <property type="project" value="UniProtKB-KW"/>
</dbReference>
<evidence type="ECO:0000259" key="6">
    <source>
        <dbReference type="Pfam" id="PF02897"/>
    </source>
</evidence>
<proteinExistence type="predicted"/>
<evidence type="ECO:0000256" key="4">
    <source>
        <dbReference type="SAM" id="SignalP"/>
    </source>
</evidence>
<dbReference type="Proteomes" id="UP000004816">
    <property type="component" value="Unassembled WGS sequence"/>
</dbReference>
<evidence type="ECO:0000256" key="1">
    <source>
        <dbReference type="ARBA" id="ARBA00022670"/>
    </source>
</evidence>
<dbReference type="HOGENOM" id="CLU_011290_4_0_11"/>
<evidence type="ECO:0008006" key="9">
    <source>
        <dbReference type="Google" id="ProtNLM"/>
    </source>
</evidence>
<gene>
    <name evidence="7" type="ORF">HMPREF9336_01290</name>
</gene>
<reference evidence="7 8" key="1">
    <citation type="journal article" date="2011" name="Stand. Genomic Sci.">
        <title>High quality draft genome sequence of Segniliparus rugosus CDC 945(T)= (ATCC BAA-974(T)).</title>
        <authorList>
            <person name="Earl A.M."/>
            <person name="Desjardins C.A."/>
            <person name="Fitzgerald M.G."/>
            <person name="Arachchi H.M."/>
            <person name="Zeng Q."/>
            <person name="Mehta T."/>
            <person name="Griggs A."/>
            <person name="Birren B.W."/>
            <person name="Toney N.C."/>
            <person name="Carr J."/>
            <person name="Posey J."/>
            <person name="Butler W.R."/>
        </authorList>
    </citation>
    <scope>NUCLEOTIDE SEQUENCE [LARGE SCALE GENOMIC DNA]</scope>
    <source>
        <strain evidence="8">ATCC BAA-974 / DSM 45345 / CCUG 50838 / CIP 108380 / JCM 13579 / CDC 945</strain>
    </source>
</reference>
<dbReference type="InterPro" id="IPR002470">
    <property type="entry name" value="Peptidase_S9A"/>
</dbReference>
<evidence type="ECO:0000313" key="8">
    <source>
        <dbReference type="Proteomes" id="UP000004816"/>
    </source>
</evidence>
<dbReference type="PANTHER" id="PTHR42881">
    <property type="entry name" value="PROLYL ENDOPEPTIDASE"/>
    <property type="match status" value="1"/>
</dbReference>
<protein>
    <recommendedName>
        <fullName evidence="9">Prolyl oligopeptidase</fullName>
    </recommendedName>
</protein>
<dbReference type="STRING" id="679197.HMPREF9336_01290"/>
<feature type="domain" description="Peptidase S9 prolyl oligopeptidase catalytic" evidence="5">
    <location>
        <begin position="490"/>
        <end position="696"/>
    </location>
</feature>
<dbReference type="InterPro" id="IPR051167">
    <property type="entry name" value="Prolyl_oligopep/macrocyclase"/>
</dbReference>
<evidence type="ECO:0000313" key="7">
    <source>
        <dbReference type="EMBL" id="EFV13851.2"/>
    </source>
</evidence>
<dbReference type="EMBL" id="ACZI02000003">
    <property type="protein sequence ID" value="EFV13851.2"/>
    <property type="molecule type" value="Genomic_DNA"/>
</dbReference>
<dbReference type="Pfam" id="PF02897">
    <property type="entry name" value="Peptidase_S9_N"/>
    <property type="match status" value="1"/>
</dbReference>
<keyword evidence="8" id="KW-1185">Reference proteome</keyword>
<name>E5XP69_SEGRC</name>
<dbReference type="SUPFAM" id="SSF53474">
    <property type="entry name" value="alpha/beta-Hydrolases"/>
    <property type="match status" value="1"/>
</dbReference>
<dbReference type="AlphaFoldDB" id="E5XP69"/>
<keyword evidence="1" id="KW-0645">Protease</keyword>
<dbReference type="GO" id="GO:0070012">
    <property type="term" value="F:oligopeptidase activity"/>
    <property type="evidence" value="ECO:0007669"/>
    <property type="project" value="TreeGrafter"/>
</dbReference>
<evidence type="ECO:0000256" key="2">
    <source>
        <dbReference type="ARBA" id="ARBA00022801"/>
    </source>
</evidence>
<feature type="signal peptide" evidence="4">
    <location>
        <begin position="1"/>
        <end position="23"/>
    </location>
</feature>
<dbReference type="GO" id="GO:0005829">
    <property type="term" value="C:cytosol"/>
    <property type="evidence" value="ECO:0007669"/>
    <property type="project" value="TreeGrafter"/>
</dbReference>
<keyword evidence="4" id="KW-0732">Signal</keyword>
<keyword evidence="2" id="KW-0378">Hydrolase</keyword>
<dbReference type="Gene3D" id="3.40.50.1820">
    <property type="entry name" value="alpha/beta hydrolase"/>
    <property type="match status" value="1"/>
</dbReference>
<feature type="domain" description="Peptidase S9A N-terminal" evidence="6">
    <location>
        <begin position="25"/>
        <end position="427"/>
    </location>
</feature>
<dbReference type="InterPro" id="IPR029058">
    <property type="entry name" value="AB_hydrolase_fold"/>
</dbReference>
<dbReference type="SUPFAM" id="SSF50993">
    <property type="entry name" value="Peptidase/esterase 'gauge' domain"/>
    <property type="match status" value="1"/>
</dbReference>
<accession>E5XP69</accession>
<sequence length="697" mass="75353">MRRAALAALALFTGACSSGTRSAEQDPFLWLEAVASPEASRWVADENRKTMAALGEDPRYAENLAKATALGESPQRLARPQIVGDSVFNFWQDKDHTRGIWRQTSVGGYETGEPHWTTVLDLDRVAEAEGKNWVWKGADCSLAAPNRCLVELSEGGEDAVTVREFDTRTRSFVPDGFALPRGKQDAQWLDEDTLLVSREWRPGELTSSGYPYIVKTLRRGQTLDSAAEIGRGQQSDMQESAAVLHDGDGGAVALLVRNPSFFESEYRLVAQDGTPKLALPPKSSLAGLVAGRLVVRLDQDWAVAGSTFASGSLVSLRLADLTADPAGLRPTLVWAPGPRDALHGVAVTRGGLIVSTLHEVSGRIAEYLPAADGSWSSKDVPIPELASADLLSAAPNSATAYFSVGSFLAPTTVWRMDAAAGTARPVVSLPPQFDATGLMAEQLEATSKDGTKVPYFVVRRNDIPFDGSNPTILYAYGGFGNSMTPSYSGVRGQLWLERGGVFVLANIRGGGEFGPAWHDAALKTNRQRAYDDFAAVGEDLVARKITSPRRLGIQGASNGGLLMGVELVQRPQLWNAVDIGVPLLDMLRYEQIDAGASWAGEYGSARVPEERAFLESVSPYQNLKRGVRYPAPFIWTTTKDDRVGPQHARKFAAKLASFGDPYFFYEVTEGGHGSGANIAQSAVTTALEYTYFQRQLM</sequence>
<evidence type="ECO:0000256" key="3">
    <source>
        <dbReference type="ARBA" id="ARBA00022825"/>
    </source>
</evidence>
<feature type="chain" id="PRO_5003202938" description="Prolyl oligopeptidase" evidence="4">
    <location>
        <begin position="24"/>
        <end position="697"/>
    </location>
</feature>
<dbReference type="OrthoDB" id="9801421at2"/>
<keyword evidence="3" id="KW-0720">Serine protease</keyword>
<dbReference type="eggNOG" id="COG1505">
    <property type="taxonomic scope" value="Bacteria"/>
</dbReference>
<dbReference type="InterPro" id="IPR023302">
    <property type="entry name" value="Pept_S9A_N"/>
</dbReference>
<comment type="caution">
    <text evidence="7">The sequence shown here is derived from an EMBL/GenBank/DDBJ whole genome shotgun (WGS) entry which is preliminary data.</text>
</comment>
<dbReference type="Gene3D" id="2.130.10.120">
    <property type="entry name" value="Prolyl oligopeptidase, N-terminal domain"/>
    <property type="match status" value="1"/>
</dbReference>
<dbReference type="PROSITE" id="PS51257">
    <property type="entry name" value="PROKAR_LIPOPROTEIN"/>
    <property type="match status" value="1"/>
</dbReference>
<dbReference type="PRINTS" id="PR00862">
    <property type="entry name" value="PROLIGOPTASE"/>
</dbReference>
<organism evidence="7 8">
    <name type="scientific">Segniliparus rugosus (strain ATCC BAA-974 / DSM 45345 / CCUG 50838 / CIP 108380 / JCM 13579 / CDC 945)</name>
    <dbReference type="NCBI Taxonomy" id="679197"/>
    <lineage>
        <taxon>Bacteria</taxon>
        <taxon>Bacillati</taxon>
        <taxon>Actinomycetota</taxon>
        <taxon>Actinomycetes</taxon>
        <taxon>Mycobacteriales</taxon>
        <taxon>Segniliparaceae</taxon>
        <taxon>Segniliparus</taxon>
    </lineage>
</organism>
<dbReference type="Pfam" id="PF00326">
    <property type="entry name" value="Peptidase_S9"/>
    <property type="match status" value="1"/>
</dbReference>